<sequence length="236" mass="26289">MFKVARVEIWKQPATSLTEFAPQLSVLTEFRNNDSSLRSPPVTATSTADLSVIDDFCERCHDAITDCKDRSLLETWEGPHPQWFCLPATSDAALDTPQSLSDLFKWIAKEPVLRSLPRHPLVELAGNVDEGIMQFYLTPWLTPTNLDQNLRYINSTDSSNTGIRLEGPYFMTQLESTDVKGRTSSNTTGTLPIEHEATLYNYRDVTAANSTEARNKLLFNFGVLLLGLGTDGRGTS</sequence>
<keyword evidence="2" id="KW-1185">Reference proteome</keyword>
<proteinExistence type="predicted"/>
<accession>A0ABQ8QVN1</accession>
<name>A0ABQ8QVN1_FUSEQ</name>
<dbReference type="EMBL" id="JAOQBH010000038">
    <property type="protein sequence ID" value="KAJ4108680.1"/>
    <property type="molecule type" value="Genomic_DNA"/>
</dbReference>
<comment type="caution">
    <text evidence="1">The sequence shown here is derived from an EMBL/GenBank/DDBJ whole genome shotgun (WGS) entry which is preliminary data.</text>
</comment>
<gene>
    <name evidence="1" type="ORF">NW768_012157</name>
</gene>
<organism evidence="1 2">
    <name type="scientific">Fusarium equiseti</name>
    <name type="common">Fusarium scirpi</name>
    <dbReference type="NCBI Taxonomy" id="61235"/>
    <lineage>
        <taxon>Eukaryota</taxon>
        <taxon>Fungi</taxon>
        <taxon>Dikarya</taxon>
        <taxon>Ascomycota</taxon>
        <taxon>Pezizomycotina</taxon>
        <taxon>Sordariomycetes</taxon>
        <taxon>Hypocreomycetidae</taxon>
        <taxon>Hypocreales</taxon>
        <taxon>Nectriaceae</taxon>
        <taxon>Fusarium</taxon>
        <taxon>Fusarium incarnatum-equiseti species complex</taxon>
    </lineage>
</organism>
<protein>
    <submittedName>
        <fullName evidence="1">Uncharacterized protein</fullName>
    </submittedName>
</protein>
<reference evidence="1" key="1">
    <citation type="submission" date="2022-09" db="EMBL/GenBank/DDBJ databases">
        <title>Fusarium specimens isolated from Avocado Roots.</title>
        <authorList>
            <person name="Stajich J."/>
            <person name="Roper C."/>
            <person name="Heimlech-Rivalta G."/>
        </authorList>
    </citation>
    <scope>NUCLEOTIDE SEQUENCE</scope>
    <source>
        <strain evidence="1">CF00095</strain>
    </source>
</reference>
<evidence type="ECO:0000313" key="1">
    <source>
        <dbReference type="EMBL" id="KAJ4108680.1"/>
    </source>
</evidence>
<dbReference type="Proteomes" id="UP001152024">
    <property type="component" value="Unassembled WGS sequence"/>
</dbReference>
<evidence type="ECO:0000313" key="2">
    <source>
        <dbReference type="Proteomes" id="UP001152024"/>
    </source>
</evidence>